<name>X6LTP5_RETFI</name>
<dbReference type="AlphaFoldDB" id="X6LTP5"/>
<keyword evidence="3" id="KW-1185">Reference proteome</keyword>
<proteinExistence type="predicted"/>
<accession>X6LTP5</accession>
<feature type="compositionally biased region" description="Polar residues" evidence="1">
    <location>
        <begin position="118"/>
        <end position="144"/>
    </location>
</feature>
<feature type="compositionally biased region" description="Polar residues" evidence="1">
    <location>
        <begin position="20"/>
        <end position="36"/>
    </location>
</feature>
<feature type="non-terminal residue" evidence="2">
    <location>
        <position position="1"/>
    </location>
</feature>
<feature type="compositionally biased region" description="Basic residues" evidence="1">
    <location>
        <begin position="104"/>
        <end position="113"/>
    </location>
</feature>
<feature type="compositionally biased region" description="Basic residues" evidence="1">
    <location>
        <begin position="1"/>
        <end position="13"/>
    </location>
</feature>
<evidence type="ECO:0000313" key="2">
    <source>
        <dbReference type="EMBL" id="ETO04105.1"/>
    </source>
</evidence>
<dbReference type="EMBL" id="ASPP01030307">
    <property type="protein sequence ID" value="ETO04105.1"/>
    <property type="molecule type" value="Genomic_DNA"/>
</dbReference>
<reference evidence="2 3" key="1">
    <citation type="journal article" date="2013" name="Curr. Biol.">
        <title>The Genome of the Foraminiferan Reticulomyxa filosa.</title>
        <authorList>
            <person name="Glockner G."/>
            <person name="Hulsmann N."/>
            <person name="Schleicher M."/>
            <person name="Noegel A.A."/>
            <person name="Eichinger L."/>
            <person name="Gallinger C."/>
            <person name="Pawlowski J."/>
            <person name="Sierra R."/>
            <person name="Euteneuer U."/>
            <person name="Pillet L."/>
            <person name="Moustafa A."/>
            <person name="Platzer M."/>
            <person name="Groth M."/>
            <person name="Szafranski K."/>
            <person name="Schliwa M."/>
        </authorList>
    </citation>
    <scope>NUCLEOTIDE SEQUENCE [LARGE SCALE GENOMIC DNA]</scope>
</reference>
<feature type="region of interest" description="Disordered" evidence="1">
    <location>
        <begin position="1"/>
        <end position="144"/>
    </location>
</feature>
<protein>
    <submittedName>
        <fullName evidence="2">Uncharacterized protein</fullName>
    </submittedName>
</protein>
<organism evidence="2 3">
    <name type="scientific">Reticulomyxa filosa</name>
    <dbReference type="NCBI Taxonomy" id="46433"/>
    <lineage>
        <taxon>Eukaryota</taxon>
        <taxon>Sar</taxon>
        <taxon>Rhizaria</taxon>
        <taxon>Retaria</taxon>
        <taxon>Foraminifera</taxon>
        <taxon>Monothalamids</taxon>
        <taxon>Reticulomyxidae</taxon>
        <taxon>Reticulomyxa</taxon>
    </lineage>
</organism>
<sequence>GGKKKKKKKKKKKGVDPSDPNRSMSQPPEQTGASSDGEQRVVGTGDLSSEDDEDSAGNEVIPISGPAKLKRRRSQENGKSIDGDNIADDAISSLNDTDKDKTTSKGRRPRRSDKKTDNNPNGSGQQPSTNSPDGSRSSTPRGYF</sequence>
<dbReference type="Proteomes" id="UP000023152">
    <property type="component" value="Unassembled WGS sequence"/>
</dbReference>
<comment type="caution">
    <text evidence="2">The sequence shown here is derived from an EMBL/GenBank/DDBJ whole genome shotgun (WGS) entry which is preliminary data.</text>
</comment>
<evidence type="ECO:0000256" key="1">
    <source>
        <dbReference type="SAM" id="MobiDB-lite"/>
    </source>
</evidence>
<evidence type="ECO:0000313" key="3">
    <source>
        <dbReference type="Proteomes" id="UP000023152"/>
    </source>
</evidence>
<gene>
    <name evidence="2" type="ORF">RFI_33297</name>
</gene>